<dbReference type="SUPFAM" id="SSF55326">
    <property type="entry name" value="PurM N-terminal domain-like"/>
    <property type="match status" value="1"/>
</dbReference>
<dbReference type="GO" id="GO:0005524">
    <property type="term" value="F:ATP binding"/>
    <property type="evidence" value="ECO:0007669"/>
    <property type="project" value="UniProtKB-KW"/>
</dbReference>
<name>A0A6B2LAM3_9EUKA</name>
<dbReference type="EMBL" id="GIBP01005143">
    <property type="protein sequence ID" value="NDV34112.1"/>
    <property type="molecule type" value="Transcribed_RNA"/>
</dbReference>
<dbReference type="Gene3D" id="3.30.1330.10">
    <property type="entry name" value="PurM-like, N-terminal domain"/>
    <property type="match status" value="1"/>
</dbReference>
<evidence type="ECO:0000256" key="5">
    <source>
        <dbReference type="ARBA" id="ARBA00023266"/>
    </source>
</evidence>
<dbReference type="InterPro" id="IPR004536">
    <property type="entry name" value="SPS/SelD"/>
</dbReference>
<reference evidence="8" key="1">
    <citation type="journal article" date="2020" name="J. Eukaryot. Microbiol.">
        <title>De novo Sequencing, Assembly and Annotation of the Transcriptome for the Free-Living Testate Amoeba Arcella intermedia.</title>
        <authorList>
            <person name="Ribeiro G.M."/>
            <person name="Porfirio-Sousa A.L."/>
            <person name="Maurer-Alcala X.X."/>
            <person name="Katz L.A."/>
            <person name="Lahr D.J.G."/>
        </authorList>
    </citation>
    <scope>NUCLEOTIDE SEQUENCE</scope>
</reference>
<evidence type="ECO:0000256" key="3">
    <source>
        <dbReference type="ARBA" id="ARBA00022777"/>
    </source>
</evidence>
<evidence type="ECO:0000313" key="8">
    <source>
        <dbReference type="EMBL" id="NDV34112.1"/>
    </source>
</evidence>
<dbReference type="InterPro" id="IPR010918">
    <property type="entry name" value="PurM-like_C_dom"/>
</dbReference>
<keyword evidence="2" id="KW-0547">Nucleotide-binding</keyword>
<dbReference type="PIRSF" id="PIRSF036407">
    <property type="entry name" value="Selenphspht_syn"/>
    <property type="match status" value="1"/>
</dbReference>
<feature type="domain" description="PurM-like N-terminal" evidence="6">
    <location>
        <begin position="3"/>
        <end position="114"/>
    </location>
</feature>
<keyword evidence="4" id="KW-0067">ATP-binding</keyword>
<dbReference type="InterPro" id="IPR036676">
    <property type="entry name" value="PurM-like_C_sf"/>
</dbReference>
<dbReference type="FunFam" id="3.90.650.10:FF:000010">
    <property type="entry name" value="Selenide, water dikinase"/>
    <property type="match status" value="1"/>
</dbReference>
<evidence type="ECO:0000256" key="4">
    <source>
        <dbReference type="ARBA" id="ARBA00022840"/>
    </source>
</evidence>
<keyword evidence="3" id="KW-0418">Kinase</keyword>
<protein>
    <recommendedName>
        <fullName evidence="9">Selenide, water dikinase</fullName>
    </recommendedName>
</protein>
<dbReference type="GO" id="GO:0016260">
    <property type="term" value="P:selenocysteine biosynthetic process"/>
    <property type="evidence" value="ECO:0007669"/>
    <property type="project" value="TreeGrafter"/>
</dbReference>
<keyword evidence="5" id="KW-0711">Selenium</keyword>
<evidence type="ECO:0000256" key="1">
    <source>
        <dbReference type="ARBA" id="ARBA00022679"/>
    </source>
</evidence>
<dbReference type="CDD" id="cd02195">
    <property type="entry name" value="SelD"/>
    <property type="match status" value="1"/>
</dbReference>
<dbReference type="Pfam" id="PF00586">
    <property type="entry name" value="AIRS"/>
    <property type="match status" value="1"/>
</dbReference>
<dbReference type="AlphaFoldDB" id="A0A6B2LAM3"/>
<evidence type="ECO:0000259" key="7">
    <source>
        <dbReference type="Pfam" id="PF02769"/>
    </source>
</evidence>
<dbReference type="GO" id="GO:0004756">
    <property type="term" value="F:selenide, water dikinase activity"/>
    <property type="evidence" value="ECO:0007669"/>
    <property type="project" value="TreeGrafter"/>
</dbReference>
<feature type="domain" description="PurM-like C-terminal" evidence="7">
    <location>
        <begin position="129"/>
        <end position="296"/>
    </location>
</feature>
<evidence type="ECO:0000256" key="2">
    <source>
        <dbReference type="ARBA" id="ARBA00022741"/>
    </source>
</evidence>
<dbReference type="SUPFAM" id="SSF56042">
    <property type="entry name" value="PurM C-terminal domain-like"/>
    <property type="match status" value="1"/>
</dbReference>
<evidence type="ECO:0000259" key="6">
    <source>
        <dbReference type="Pfam" id="PF00586"/>
    </source>
</evidence>
<sequence length="311" mass="34323">MDCSVIPLSHPGPHPLSLISTTDFFYPSVDDPFTQGQIGACNVLSDMYALGVHEVHNVLMILGASRDMDPKSRDIVTRKMIEGFTDLCGRAGVDVTGGQTVMNPWPIIGGTAMSVCAPSDFIMPTGAVPGDVLILTKPLGTQIAVNVNEWRQQEDKTNWNKAQGVITLEEAFEAYDKCCESMTRLNKNAAKLMHKYHAHGATDVTGFGILGHSNNLAQNQKNKVQFNIHTLPIIKKMVEIDKVFKRWRLEEGFSAETSGGLLVILPAQDAQNFCRELEELDGKPCWIVGDVIEAKQNNMAKIMENKRILEI</sequence>
<dbReference type="PANTHER" id="PTHR10256:SF0">
    <property type="entry name" value="INACTIVE SELENIDE, WATER DIKINASE-LIKE PROTEIN-RELATED"/>
    <property type="match status" value="1"/>
</dbReference>
<dbReference type="GO" id="GO:0005737">
    <property type="term" value="C:cytoplasm"/>
    <property type="evidence" value="ECO:0007669"/>
    <property type="project" value="TreeGrafter"/>
</dbReference>
<proteinExistence type="predicted"/>
<dbReference type="PANTHER" id="PTHR10256">
    <property type="entry name" value="SELENIDE, WATER DIKINASE"/>
    <property type="match status" value="1"/>
</dbReference>
<accession>A0A6B2LAM3</accession>
<dbReference type="InterPro" id="IPR016188">
    <property type="entry name" value="PurM-like_N"/>
</dbReference>
<dbReference type="InterPro" id="IPR036921">
    <property type="entry name" value="PurM-like_N_sf"/>
</dbReference>
<evidence type="ECO:0008006" key="9">
    <source>
        <dbReference type="Google" id="ProtNLM"/>
    </source>
</evidence>
<organism evidence="8">
    <name type="scientific">Arcella intermedia</name>
    <dbReference type="NCBI Taxonomy" id="1963864"/>
    <lineage>
        <taxon>Eukaryota</taxon>
        <taxon>Amoebozoa</taxon>
        <taxon>Tubulinea</taxon>
        <taxon>Elardia</taxon>
        <taxon>Arcellinida</taxon>
        <taxon>Sphaerothecina</taxon>
        <taxon>Arcellidae</taxon>
        <taxon>Arcella</taxon>
    </lineage>
</organism>
<keyword evidence="1" id="KW-0808">Transferase</keyword>
<dbReference type="NCBIfam" id="TIGR00476">
    <property type="entry name" value="selD"/>
    <property type="match status" value="1"/>
</dbReference>
<dbReference type="Pfam" id="PF02769">
    <property type="entry name" value="AIRS_C"/>
    <property type="match status" value="1"/>
</dbReference>
<dbReference type="Gene3D" id="3.90.650.10">
    <property type="entry name" value="PurM-like C-terminal domain"/>
    <property type="match status" value="1"/>
</dbReference>